<gene>
    <name evidence="4" type="ORF">EJ05DRAFT_475678</name>
</gene>
<evidence type="ECO:0000313" key="5">
    <source>
        <dbReference type="Proteomes" id="UP000799437"/>
    </source>
</evidence>
<dbReference type="AlphaFoldDB" id="A0A6A6W648"/>
<feature type="chain" id="PRO_5025649020" evidence="1">
    <location>
        <begin position="20"/>
        <end position="627"/>
    </location>
</feature>
<dbReference type="RefSeq" id="XP_033600803.1">
    <property type="nucleotide sequence ID" value="XM_033743862.1"/>
</dbReference>
<feature type="signal peptide" evidence="1">
    <location>
        <begin position="1"/>
        <end position="19"/>
    </location>
</feature>
<dbReference type="Pfam" id="PF01425">
    <property type="entry name" value="Amidase"/>
    <property type="match status" value="1"/>
</dbReference>
<protein>
    <submittedName>
        <fullName evidence="4">Amidase signature enzyme</fullName>
    </submittedName>
</protein>
<sequence length="627" mass="67560">MPRTLIVALLTLFISLAAATTSFSTTGQTVILNDIHYYVPSDVVGKLSWLGRALPLGLTPITVLPPASHVSTQQELAALAAKWETEDDVFQSGFLGALYLQGNMARNHSRVDYGPGVIVVRSLTLNTTTIPCGPYFVTSTGTLHQAYKLYSDVQGAFTETSFTGLDGSHYVLPANLPGQSLAVAVPSRLYFAKTIEKPLAGLRLGVKDIYNIAGLKTSNGNRAWYHLYPAANKTALPVQNLIEAGAVVVGKMKTSQFANGETATADWVDYHSPFNPRGDGYQDGSSSSTGPGAGEGAYEWLDFTLGSDTGGSVRGPSAAQGLFGNRPTWGLVELDNTMPLAPQLDTAGLLTRDPKIWSAAAKALYKENVTFTSLYPSNLLTLDFPPSNSTDDYSLTYLRFLSKLSRFLGGARVSAFDIATSWAVDNPSSAPLSELLNTTYALMIAKEQTRLVRDPFYADYAIGHGGREPFVDPVPISRWGYGDTSAETIEQAVANKTTFMDWFNSRVLAPDAETCSNSLMLYPTGGSTTYRNEYRDLPGVPLGFATSRISVMAEVPDMVVPIGQTAYNSTITKHVEYLPLTVDFMAAKGCDGMIFSLVEELLDAGIVDVSKAGMSSTDGGDVLYKRW</sequence>
<feature type="domain" description="Amidase" evidence="2">
    <location>
        <begin position="190"/>
        <end position="353"/>
    </location>
</feature>
<dbReference type="GeneID" id="54484916"/>
<dbReference type="InterPro" id="IPR058329">
    <property type="entry name" value="Arp1_N"/>
</dbReference>
<keyword evidence="5" id="KW-1185">Reference proteome</keyword>
<dbReference type="Proteomes" id="UP000799437">
    <property type="component" value="Unassembled WGS sequence"/>
</dbReference>
<accession>A0A6A6W648</accession>
<reference evidence="4" key="1">
    <citation type="journal article" date="2020" name="Stud. Mycol.">
        <title>101 Dothideomycetes genomes: a test case for predicting lifestyles and emergence of pathogens.</title>
        <authorList>
            <person name="Haridas S."/>
            <person name="Albert R."/>
            <person name="Binder M."/>
            <person name="Bloem J."/>
            <person name="Labutti K."/>
            <person name="Salamov A."/>
            <person name="Andreopoulos B."/>
            <person name="Baker S."/>
            <person name="Barry K."/>
            <person name="Bills G."/>
            <person name="Bluhm B."/>
            <person name="Cannon C."/>
            <person name="Castanera R."/>
            <person name="Culley D."/>
            <person name="Daum C."/>
            <person name="Ezra D."/>
            <person name="Gonzalez J."/>
            <person name="Henrissat B."/>
            <person name="Kuo A."/>
            <person name="Liang C."/>
            <person name="Lipzen A."/>
            <person name="Lutzoni F."/>
            <person name="Magnuson J."/>
            <person name="Mondo S."/>
            <person name="Nolan M."/>
            <person name="Ohm R."/>
            <person name="Pangilinan J."/>
            <person name="Park H.-J."/>
            <person name="Ramirez L."/>
            <person name="Alfaro M."/>
            <person name="Sun H."/>
            <person name="Tritt A."/>
            <person name="Yoshinaga Y."/>
            <person name="Zwiers L.-H."/>
            <person name="Turgeon B."/>
            <person name="Goodwin S."/>
            <person name="Spatafora J."/>
            <person name="Crous P."/>
            <person name="Grigoriev I."/>
        </authorList>
    </citation>
    <scope>NUCLEOTIDE SEQUENCE</scope>
    <source>
        <strain evidence="4">CBS 121739</strain>
    </source>
</reference>
<dbReference type="EMBL" id="ML996571">
    <property type="protein sequence ID" value="KAF2758352.1"/>
    <property type="molecule type" value="Genomic_DNA"/>
</dbReference>
<evidence type="ECO:0000259" key="3">
    <source>
        <dbReference type="Pfam" id="PF26053"/>
    </source>
</evidence>
<dbReference type="PANTHER" id="PTHR46310:SF7">
    <property type="entry name" value="AMIDASE 1"/>
    <property type="match status" value="1"/>
</dbReference>
<keyword evidence="1" id="KW-0732">Signal</keyword>
<feature type="domain" description="Scytalone dehydratase-like protein Arp1 N-terminal" evidence="3">
    <location>
        <begin position="57"/>
        <end position="105"/>
    </location>
</feature>
<dbReference type="OrthoDB" id="5423360at2759"/>
<evidence type="ECO:0000256" key="1">
    <source>
        <dbReference type="SAM" id="SignalP"/>
    </source>
</evidence>
<dbReference type="Gene3D" id="3.90.1300.10">
    <property type="entry name" value="Amidase signature (AS) domain"/>
    <property type="match status" value="1"/>
</dbReference>
<organism evidence="4 5">
    <name type="scientific">Pseudovirgaria hyperparasitica</name>
    <dbReference type="NCBI Taxonomy" id="470096"/>
    <lineage>
        <taxon>Eukaryota</taxon>
        <taxon>Fungi</taxon>
        <taxon>Dikarya</taxon>
        <taxon>Ascomycota</taxon>
        <taxon>Pezizomycotina</taxon>
        <taxon>Dothideomycetes</taxon>
        <taxon>Dothideomycetes incertae sedis</taxon>
        <taxon>Acrospermales</taxon>
        <taxon>Acrospermaceae</taxon>
        <taxon>Pseudovirgaria</taxon>
    </lineage>
</organism>
<dbReference type="SUPFAM" id="SSF75304">
    <property type="entry name" value="Amidase signature (AS) enzymes"/>
    <property type="match status" value="1"/>
</dbReference>
<proteinExistence type="predicted"/>
<evidence type="ECO:0000313" key="4">
    <source>
        <dbReference type="EMBL" id="KAF2758352.1"/>
    </source>
</evidence>
<dbReference type="Pfam" id="PF26053">
    <property type="entry name" value="DUF8016"/>
    <property type="match status" value="1"/>
</dbReference>
<dbReference type="InterPro" id="IPR023631">
    <property type="entry name" value="Amidase_dom"/>
</dbReference>
<evidence type="ECO:0000259" key="2">
    <source>
        <dbReference type="Pfam" id="PF01425"/>
    </source>
</evidence>
<dbReference type="PANTHER" id="PTHR46310">
    <property type="entry name" value="AMIDASE 1"/>
    <property type="match status" value="1"/>
</dbReference>
<dbReference type="InterPro" id="IPR036928">
    <property type="entry name" value="AS_sf"/>
</dbReference>
<name>A0A6A6W648_9PEZI</name>